<comment type="caution">
    <text evidence="1">The sequence shown here is derived from an EMBL/GenBank/DDBJ whole genome shotgun (WGS) entry which is preliminary data.</text>
</comment>
<accession>A0A931ABH6</accession>
<proteinExistence type="predicted"/>
<keyword evidence="2" id="KW-1185">Reference proteome</keyword>
<protein>
    <submittedName>
        <fullName evidence="1">Uncharacterized protein</fullName>
    </submittedName>
</protein>
<evidence type="ECO:0000313" key="1">
    <source>
        <dbReference type="EMBL" id="MBF8188520.1"/>
    </source>
</evidence>
<dbReference type="InterPro" id="IPR011044">
    <property type="entry name" value="Quino_amine_DH_bsu"/>
</dbReference>
<dbReference type="EMBL" id="JADOGI010000068">
    <property type="protein sequence ID" value="MBF8188520.1"/>
    <property type="molecule type" value="Genomic_DNA"/>
</dbReference>
<sequence>MTAGVTLTGARQVAQEPATKTVPDLPAGSVGALSLAYPTDCKQVREPKPGIDCSEAEWQVVTRVGKTYRVPQALTHTVKDRRVPVALSRDGRMFAYYSRQAQTYVVRDMEAGTEVTSPVKVGEERIDIGSMLVVSDDGRYLAFDPREGSKQPGLLIDVRTGKTVSLNGEYEAIGIKDGLVEMVRYRKTDLWLMPVKGGGKPVRFDGTYIMFSELAPDRRTVAAVEFDELRRNKLTLLDAKTGRMLRKVPVRGVPAKAGLVGVRIWSSASEVVLDYQVGVRLRSYGLNVGTGRLRHLADYPDVGFKQAALPGSW</sequence>
<gene>
    <name evidence="1" type="ORF">ITP53_22895</name>
</gene>
<dbReference type="AlphaFoldDB" id="A0A931ABH6"/>
<evidence type="ECO:0000313" key="2">
    <source>
        <dbReference type="Proteomes" id="UP000605361"/>
    </source>
</evidence>
<reference evidence="1" key="1">
    <citation type="submission" date="2020-11" db="EMBL/GenBank/DDBJ databases">
        <title>Whole-genome analyses of Nonomuraea sp. K274.</title>
        <authorList>
            <person name="Veyisoglu A."/>
        </authorList>
    </citation>
    <scope>NUCLEOTIDE SEQUENCE</scope>
    <source>
        <strain evidence="1">K274</strain>
    </source>
</reference>
<organism evidence="1 2">
    <name type="scientific">Nonomuraea cypriaca</name>
    <dbReference type="NCBI Taxonomy" id="1187855"/>
    <lineage>
        <taxon>Bacteria</taxon>
        <taxon>Bacillati</taxon>
        <taxon>Actinomycetota</taxon>
        <taxon>Actinomycetes</taxon>
        <taxon>Streptosporangiales</taxon>
        <taxon>Streptosporangiaceae</taxon>
        <taxon>Nonomuraea</taxon>
    </lineage>
</organism>
<name>A0A931ABH6_9ACTN</name>
<dbReference type="SUPFAM" id="SSF50969">
    <property type="entry name" value="YVTN repeat-like/Quinoprotein amine dehydrogenase"/>
    <property type="match status" value="1"/>
</dbReference>
<dbReference type="Proteomes" id="UP000605361">
    <property type="component" value="Unassembled WGS sequence"/>
</dbReference>